<keyword evidence="3" id="KW-1185">Reference proteome</keyword>
<sequence length="233" mass="26430">MTKGTANHPLSSFYVRMGFLFILLILIGFVPTVFEKYSTDFEFSSALIVHSVCWTLWYILFVIQAGFIGSKNYVMHKKIGILSLLLVGLMAISMLLVIPESYARGVPDFIPFTAHHFIMLPILDATLMPLFFFMAYLTRKQADVHKHFMLMTCIVLLDPAVGRIGNLLDFPPLGLLLHFGLLALVCLYDRRQDEKIHWVTKLGISALVLRYAVFFILGPTQFWADLMGSLFSA</sequence>
<keyword evidence="1" id="KW-0472">Membrane</keyword>
<evidence type="ECO:0000313" key="3">
    <source>
        <dbReference type="Proteomes" id="UP001268683"/>
    </source>
</evidence>
<protein>
    <submittedName>
        <fullName evidence="2">Uncharacterized protein</fullName>
    </submittedName>
</protein>
<proteinExistence type="predicted"/>
<evidence type="ECO:0000256" key="1">
    <source>
        <dbReference type="SAM" id="Phobius"/>
    </source>
</evidence>
<feature type="transmembrane region" description="Helical" evidence="1">
    <location>
        <begin position="170"/>
        <end position="190"/>
    </location>
</feature>
<feature type="transmembrane region" description="Helical" evidence="1">
    <location>
        <begin position="202"/>
        <end position="224"/>
    </location>
</feature>
<gene>
    <name evidence="2" type="ORF">QGN29_13980</name>
</gene>
<accession>A0AA52EC43</accession>
<feature type="transmembrane region" description="Helical" evidence="1">
    <location>
        <begin position="46"/>
        <end position="67"/>
    </location>
</feature>
<organism evidence="2 3">
    <name type="scientific">Temperatibacter marinus</name>
    <dbReference type="NCBI Taxonomy" id="1456591"/>
    <lineage>
        <taxon>Bacteria</taxon>
        <taxon>Pseudomonadati</taxon>
        <taxon>Pseudomonadota</taxon>
        <taxon>Alphaproteobacteria</taxon>
        <taxon>Kordiimonadales</taxon>
        <taxon>Temperatibacteraceae</taxon>
        <taxon>Temperatibacter</taxon>
    </lineage>
</organism>
<dbReference type="RefSeq" id="WP_310798493.1">
    <property type="nucleotide sequence ID" value="NZ_CP123872.1"/>
</dbReference>
<dbReference type="EMBL" id="CP123872">
    <property type="protein sequence ID" value="WND02657.1"/>
    <property type="molecule type" value="Genomic_DNA"/>
</dbReference>
<name>A0AA52EC43_9PROT</name>
<keyword evidence="1" id="KW-0812">Transmembrane</keyword>
<feature type="transmembrane region" description="Helical" evidence="1">
    <location>
        <begin position="79"/>
        <end position="98"/>
    </location>
</feature>
<dbReference type="KEGG" id="tmk:QGN29_13980"/>
<feature type="transmembrane region" description="Helical" evidence="1">
    <location>
        <begin position="12"/>
        <end position="34"/>
    </location>
</feature>
<dbReference type="Proteomes" id="UP001268683">
    <property type="component" value="Chromosome"/>
</dbReference>
<feature type="transmembrane region" description="Helical" evidence="1">
    <location>
        <begin position="118"/>
        <end position="136"/>
    </location>
</feature>
<keyword evidence="1" id="KW-1133">Transmembrane helix</keyword>
<reference evidence="2" key="1">
    <citation type="submission" date="2023-04" db="EMBL/GenBank/DDBJ databases">
        <title>Complete genome sequence of Temperatibacter marinus.</title>
        <authorList>
            <person name="Rong J.-C."/>
            <person name="Yi M.-L."/>
            <person name="Zhao Q."/>
        </authorList>
    </citation>
    <scope>NUCLEOTIDE SEQUENCE</scope>
    <source>
        <strain evidence="2">NBRC 110045</strain>
    </source>
</reference>
<evidence type="ECO:0000313" key="2">
    <source>
        <dbReference type="EMBL" id="WND02657.1"/>
    </source>
</evidence>
<feature type="transmembrane region" description="Helical" evidence="1">
    <location>
        <begin position="148"/>
        <end position="164"/>
    </location>
</feature>
<dbReference type="AlphaFoldDB" id="A0AA52EC43"/>